<organism evidence="2 3">
    <name type="scientific">Deinococcus gobiensis (strain DSM 21396 / JCM 16679 / CGMCC 1.7299 / I-0)</name>
    <dbReference type="NCBI Taxonomy" id="745776"/>
    <lineage>
        <taxon>Bacteria</taxon>
        <taxon>Thermotogati</taxon>
        <taxon>Deinococcota</taxon>
        <taxon>Deinococci</taxon>
        <taxon>Deinococcales</taxon>
        <taxon>Deinococcaceae</taxon>
        <taxon>Deinococcus</taxon>
    </lineage>
</organism>
<evidence type="ECO:0000313" key="3">
    <source>
        <dbReference type="Proteomes" id="UP000007575"/>
    </source>
</evidence>
<dbReference type="STRING" id="745776.DGo_CA0383"/>
<dbReference type="PATRIC" id="fig|745776.4.peg.390"/>
<gene>
    <name evidence="2" type="ordered locus">DGo_CA0383</name>
</gene>
<feature type="transmembrane region" description="Helical" evidence="1">
    <location>
        <begin position="65"/>
        <end position="84"/>
    </location>
</feature>
<dbReference type="Proteomes" id="UP000007575">
    <property type="component" value="Chromosome"/>
</dbReference>
<keyword evidence="3" id="KW-1185">Reference proteome</keyword>
<reference evidence="2 3" key="1">
    <citation type="journal article" date="2012" name="PLoS ONE">
        <title>Genome sequence and transcriptome analysis of the radioresistant bacterium Deinococcus gobiensis: insights into the extreme environmental adaptations.</title>
        <authorList>
            <person name="Yuan M."/>
            <person name="Chen M."/>
            <person name="Zhang W."/>
            <person name="Lu W."/>
            <person name="Wang J."/>
            <person name="Yang M."/>
            <person name="Zhao P."/>
            <person name="Tang R."/>
            <person name="Li X."/>
            <person name="Hao Y."/>
            <person name="Zhou Z."/>
            <person name="Zhan Y."/>
            <person name="Yu H."/>
            <person name="Teng C."/>
            <person name="Yan Y."/>
            <person name="Ping S."/>
            <person name="Wang Y."/>
            <person name="Lin M."/>
        </authorList>
    </citation>
    <scope>NUCLEOTIDE SEQUENCE [LARGE SCALE GENOMIC DNA]</scope>
    <source>
        <strain evidence="2 3">I-0</strain>
    </source>
</reference>
<dbReference type="EMBL" id="CP002191">
    <property type="protein sequence ID" value="AFD24310.1"/>
    <property type="molecule type" value="Genomic_DNA"/>
</dbReference>
<name>H8GVD3_DEIGI</name>
<dbReference type="HOGENOM" id="CLU_884868_0_0_0"/>
<feature type="transmembrane region" description="Helical" evidence="1">
    <location>
        <begin position="237"/>
        <end position="257"/>
    </location>
</feature>
<proteinExistence type="predicted"/>
<accession>H8GVD3</accession>
<evidence type="ECO:0000256" key="1">
    <source>
        <dbReference type="SAM" id="Phobius"/>
    </source>
</evidence>
<feature type="transmembrane region" description="Helical" evidence="1">
    <location>
        <begin position="124"/>
        <end position="149"/>
    </location>
</feature>
<keyword evidence="1" id="KW-0812">Transmembrane</keyword>
<feature type="transmembrane region" description="Helical" evidence="1">
    <location>
        <begin position="21"/>
        <end position="45"/>
    </location>
</feature>
<protein>
    <submittedName>
        <fullName evidence="2">Uncharacterized protein</fullName>
    </submittedName>
</protein>
<dbReference type="OrthoDB" id="9833352at2"/>
<evidence type="ECO:0000313" key="2">
    <source>
        <dbReference type="EMBL" id="AFD24310.1"/>
    </source>
</evidence>
<dbReference type="KEGG" id="dgo:DGo_CA0383"/>
<keyword evidence="1" id="KW-1133">Transmembrane helix</keyword>
<feature type="transmembrane region" description="Helical" evidence="1">
    <location>
        <begin position="269"/>
        <end position="287"/>
    </location>
</feature>
<sequence length="328" mass="33581">MPAPPRALTDDLARRASVLRGLLLQLRWAVGLCAAVTLLAGGYGLPPLRSGVAALFPELAGPLELAVAGLLALLTLAAALLCWGSLAAGEALAAVAAILSGRMGAGDGALPLRRWLRTLTVWQWSGALLVLVTGALQVVLLTVLFTALAQSASEALRLIWPTDLARETPGETARRMFPFALMGGLVGSLPVLVLAGLTLAAVRRLFTGIGQAIAGAGAGVQAAAGAAAGWMQFCRVALGLGVLLGLLNLLSSLPNLFGGTGPGDGETVQVVLGGLALVPLGWLYSVLLRLAGHSRLFALGAAAVLDHPDWGQPQMRSRAQDGQVTKDL</sequence>
<dbReference type="RefSeq" id="WP_014683793.1">
    <property type="nucleotide sequence ID" value="NC_017790.1"/>
</dbReference>
<keyword evidence="1" id="KW-0472">Membrane</keyword>
<dbReference type="AlphaFoldDB" id="H8GVD3"/>
<feature type="transmembrane region" description="Helical" evidence="1">
    <location>
        <begin position="179"/>
        <end position="202"/>
    </location>
</feature>